<evidence type="ECO:0008006" key="8">
    <source>
        <dbReference type="Google" id="ProtNLM"/>
    </source>
</evidence>
<evidence type="ECO:0000256" key="1">
    <source>
        <dbReference type="ARBA" id="ARBA00023157"/>
    </source>
</evidence>
<dbReference type="InterPro" id="IPR001012">
    <property type="entry name" value="UBX_dom"/>
</dbReference>
<dbReference type="PROSITE" id="PS00194">
    <property type="entry name" value="THIOREDOXIN_1"/>
    <property type="match status" value="1"/>
</dbReference>
<proteinExistence type="predicted"/>
<evidence type="ECO:0000313" key="7">
    <source>
        <dbReference type="Proteomes" id="UP000001307"/>
    </source>
</evidence>
<protein>
    <recommendedName>
        <fullName evidence="8">Thioredoxin domain-containing protein</fullName>
    </recommendedName>
</protein>
<dbReference type="EMBL" id="FN653023">
    <property type="protein sequence ID" value="CBY18148.1"/>
    <property type="molecule type" value="Genomic_DNA"/>
</dbReference>
<accession>E4X3E4</accession>
<feature type="domain" description="UBX" evidence="3">
    <location>
        <begin position="151"/>
        <end position="226"/>
    </location>
</feature>
<keyword evidence="2" id="KW-0676">Redox-active center</keyword>
<keyword evidence="7" id="KW-1185">Reference proteome</keyword>
<dbReference type="InterPro" id="IPR029071">
    <property type="entry name" value="Ubiquitin-like_domsf"/>
</dbReference>
<evidence type="ECO:0000256" key="2">
    <source>
        <dbReference type="ARBA" id="ARBA00023284"/>
    </source>
</evidence>
<dbReference type="PRINTS" id="PR00421">
    <property type="entry name" value="THIOREDOXIN"/>
</dbReference>
<sequence>MGVINIDSPEHFLRNLGTGPAVVDFWAEFCGPCRRIAPEYEALSNAYPNIKFFKCDTRGNGSEVADSHGVRALPTFVFYKGGQELKEHRFEGADMTKLEGVLSKIGTVETFTGEGNRLGGEEWEAPPPEAFHVPLNVASEQVFPNPIEVDPTKPKSKIQFRFHDGSKNVQEFNHGHHICDIFLYVGHRDGFSSNFILKTGFPPKKLEDTGETLEEVKLLGSQIVHQLIK</sequence>
<dbReference type="OrthoDB" id="2121326at2759"/>
<evidence type="ECO:0000259" key="3">
    <source>
        <dbReference type="PROSITE" id="PS50033"/>
    </source>
</evidence>
<dbReference type="Pfam" id="PF00085">
    <property type="entry name" value="Thioredoxin"/>
    <property type="match status" value="1"/>
</dbReference>
<evidence type="ECO:0000259" key="4">
    <source>
        <dbReference type="PROSITE" id="PS51352"/>
    </source>
</evidence>
<name>E4X3E4_OIKDI</name>
<dbReference type="Pfam" id="PF00789">
    <property type="entry name" value="UBX"/>
    <property type="match status" value="1"/>
</dbReference>
<evidence type="ECO:0000313" key="6">
    <source>
        <dbReference type="EMBL" id="CBY42021.1"/>
    </source>
</evidence>
<dbReference type="AlphaFoldDB" id="E4X3E4"/>
<dbReference type="PANTHER" id="PTHR46115">
    <property type="entry name" value="THIOREDOXIN-LIKE PROTEIN 1"/>
    <property type="match status" value="1"/>
</dbReference>
<dbReference type="InParanoid" id="E4X3E4"/>
<dbReference type="PROSITE" id="PS51352">
    <property type="entry name" value="THIOREDOXIN_2"/>
    <property type="match status" value="1"/>
</dbReference>
<reference evidence="5" key="1">
    <citation type="journal article" date="2010" name="Science">
        <title>Plasticity of animal genome architecture unmasked by rapid evolution of a pelagic tunicate.</title>
        <authorList>
            <person name="Denoeud F."/>
            <person name="Henriet S."/>
            <person name="Mungpakdee S."/>
            <person name="Aury J.M."/>
            <person name="Da Silva C."/>
            <person name="Brinkmann H."/>
            <person name="Mikhaleva J."/>
            <person name="Olsen L.C."/>
            <person name="Jubin C."/>
            <person name="Canestro C."/>
            <person name="Bouquet J.M."/>
            <person name="Danks G."/>
            <person name="Poulain J."/>
            <person name="Campsteijn C."/>
            <person name="Adamski M."/>
            <person name="Cross I."/>
            <person name="Yadetie F."/>
            <person name="Muffato M."/>
            <person name="Louis A."/>
            <person name="Butcher S."/>
            <person name="Tsagkogeorga G."/>
            <person name="Konrad A."/>
            <person name="Singh S."/>
            <person name="Jensen M.F."/>
            <person name="Cong E.H."/>
            <person name="Eikeseth-Otteraa H."/>
            <person name="Noel B."/>
            <person name="Anthouard V."/>
            <person name="Porcel B.M."/>
            <person name="Kachouri-Lafond R."/>
            <person name="Nishino A."/>
            <person name="Ugolini M."/>
            <person name="Chourrout P."/>
            <person name="Nishida H."/>
            <person name="Aasland R."/>
            <person name="Huzurbazar S."/>
            <person name="Westhof E."/>
            <person name="Delsuc F."/>
            <person name="Lehrach H."/>
            <person name="Reinhardt R."/>
            <person name="Weissenbach J."/>
            <person name="Roy S.W."/>
            <person name="Artiguenave F."/>
            <person name="Postlethwait J.H."/>
            <person name="Manak J.R."/>
            <person name="Thompson E.M."/>
            <person name="Jaillon O."/>
            <person name="Du Pasquier L."/>
            <person name="Boudinot P."/>
            <person name="Liberles D.A."/>
            <person name="Volff J.N."/>
            <person name="Philippe H."/>
            <person name="Lenhard B."/>
            <person name="Roest Crollius H."/>
            <person name="Wincker P."/>
            <person name="Chourrout D."/>
        </authorList>
    </citation>
    <scope>NUCLEOTIDE SEQUENCE [LARGE SCALE GENOMIC DNA]</scope>
</reference>
<feature type="domain" description="Thioredoxin" evidence="4">
    <location>
        <begin position="1"/>
        <end position="110"/>
    </location>
</feature>
<dbReference type="Gene3D" id="3.10.20.90">
    <property type="entry name" value="Phosphatidylinositol 3-kinase Catalytic Subunit, Chain A, domain 1"/>
    <property type="match status" value="1"/>
</dbReference>
<keyword evidence="1" id="KW-1015">Disulfide bond</keyword>
<dbReference type="CDD" id="cd01770">
    <property type="entry name" value="UBX_UBXN2"/>
    <property type="match status" value="1"/>
</dbReference>
<dbReference type="InterPro" id="IPR036249">
    <property type="entry name" value="Thioredoxin-like_sf"/>
</dbReference>
<dbReference type="SUPFAM" id="SSF54236">
    <property type="entry name" value="Ubiquitin-like"/>
    <property type="match status" value="1"/>
</dbReference>
<gene>
    <name evidence="5" type="ORF">GSOID_T00017785001</name>
    <name evidence="6" type="ORF">GSOID_T00025683001</name>
</gene>
<dbReference type="PROSITE" id="PS50033">
    <property type="entry name" value="UBX"/>
    <property type="match status" value="1"/>
</dbReference>
<dbReference type="SUPFAM" id="SSF52833">
    <property type="entry name" value="Thioredoxin-like"/>
    <property type="match status" value="1"/>
</dbReference>
<dbReference type="EMBL" id="FN656805">
    <property type="protein sequence ID" value="CBY42021.1"/>
    <property type="molecule type" value="Genomic_DNA"/>
</dbReference>
<dbReference type="CDD" id="cd02947">
    <property type="entry name" value="TRX_family"/>
    <property type="match status" value="1"/>
</dbReference>
<dbReference type="Proteomes" id="UP000001307">
    <property type="component" value="Unassembled WGS sequence"/>
</dbReference>
<dbReference type="Proteomes" id="UP000011014">
    <property type="component" value="Unassembled WGS sequence"/>
</dbReference>
<evidence type="ECO:0000313" key="5">
    <source>
        <dbReference type="EMBL" id="CBY18148.1"/>
    </source>
</evidence>
<dbReference type="InterPro" id="IPR017937">
    <property type="entry name" value="Thioredoxin_CS"/>
</dbReference>
<organism evidence="5">
    <name type="scientific">Oikopleura dioica</name>
    <name type="common">Tunicate</name>
    <dbReference type="NCBI Taxonomy" id="34765"/>
    <lineage>
        <taxon>Eukaryota</taxon>
        <taxon>Metazoa</taxon>
        <taxon>Chordata</taxon>
        <taxon>Tunicata</taxon>
        <taxon>Appendicularia</taxon>
        <taxon>Copelata</taxon>
        <taxon>Oikopleuridae</taxon>
        <taxon>Oikopleura</taxon>
    </lineage>
</organism>
<dbReference type="Gene3D" id="3.40.30.10">
    <property type="entry name" value="Glutaredoxin"/>
    <property type="match status" value="1"/>
</dbReference>
<dbReference type="InterPro" id="IPR013766">
    <property type="entry name" value="Thioredoxin_domain"/>
</dbReference>